<gene>
    <name evidence="6" type="ORF">Poly30_02030</name>
</gene>
<dbReference type="InterPro" id="IPR013325">
    <property type="entry name" value="RNA_pol_sigma_r2"/>
</dbReference>
<dbReference type="Gene3D" id="1.10.1740.10">
    <property type="match status" value="1"/>
</dbReference>
<name>A0A518EKV0_9BACT</name>
<organism evidence="6 7">
    <name type="scientific">Saltatorellus ferox</name>
    <dbReference type="NCBI Taxonomy" id="2528018"/>
    <lineage>
        <taxon>Bacteria</taxon>
        <taxon>Pseudomonadati</taxon>
        <taxon>Planctomycetota</taxon>
        <taxon>Planctomycetia</taxon>
        <taxon>Planctomycetia incertae sedis</taxon>
        <taxon>Saltatorellus</taxon>
    </lineage>
</organism>
<evidence type="ECO:0000256" key="2">
    <source>
        <dbReference type="ARBA" id="ARBA00023015"/>
    </source>
</evidence>
<reference evidence="6 7" key="1">
    <citation type="submission" date="2019-02" db="EMBL/GenBank/DDBJ databases">
        <title>Deep-cultivation of Planctomycetes and their phenomic and genomic characterization uncovers novel biology.</title>
        <authorList>
            <person name="Wiegand S."/>
            <person name="Jogler M."/>
            <person name="Boedeker C."/>
            <person name="Pinto D."/>
            <person name="Vollmers J."/>
            <person name="Rivas-Marin E."/>
            <person name="Kohn T."/>
            <person name="Peeters S.H."/>
            <person name="Heuer A."/>
            <person name="Rast P."/>
            <person name="Oberbeckmann S."/>
            <person name="Bunk B."/>
            <person name="Jeske O."/>
            <person name="Meyerdierks A."/>
            <person name="Storesund J.E."/>
            <person name="Kallscheuer N."/>
            <person name="Luecker S."/>
            <person name="Lage O.M."/>
            <person name="Pohl T."/>
            <person name="Merkel B.J."/>
            <person name="Hornburger P."/>
            <person name="Mueller R.-W."/>
            <person name="Bruemmer F."/>
            <person name="Labrenz M."/>
            <person name="Spormann A.M."/>
            <person name="Op den Camp H."/>
            <person name="Overmann J."/>
            <person name="Amann R."/>
            <person name="Jetten M.S.M."/>
            <person name="Mascher T."/>
            <person name="Medema M.H."/>
            <person name="Devos D.P."/>
            <person name="Kaster A.-K."/>
            <person name="Ovreas L."/>
            <person name="Rohde M."/>
            <person name="Galperin M.Y."/>
            <person name="Jogler C."/>
        </authorList>
    </citation>
    <scope>NUCLEOTIDE SEQUENCE [LARGE SCALE GENOMIC DNA]</scope>
    <source>
        <strain evidence="6 7">Poly30</strain>
    </source>
</reference>
<evidence type="ECO:0000256" key="4">
    <source>
        <dbReference type="ARBA" id="ARBA00023163"/>
    </source>
</evidence>
<dbReference type="InterPro" id="IPR014284">
    <property type="entry name" value="RNA_pol_sigma-70_dom"/>
</dbReference>
<evidence type="ECO:0000313" key="6">
    <source>
        <dbReference type="EMBL" id="QDV04710.1"/>
    </source>
</evidence>
<dbReference type="InterPro" id="IPR013324">
    <property type="entry name" value="RNA_pol_sigma_r3/r4-like"/>
</dbReference>
<protein>
    <submittedName>
        <fullName evidence="6">RNA polymerase sigma factor</fullName>
    </submittedName>
</protein>
<dbReference type="PANTHER" id="PTHR43133:SF39">
    <property type="entry name" value="SIMILAR TO RNA POLYMERASE SIGMA-E FACTOR"/>
    <property type="match status" value="1"/>
</dbReference>
<dbReference type="SUPFAM" id="SSF88659">
    <property type="entry name" value="Sigma3 and sigma4 domains of RNA polymerase sigma factors"/>
    <property type="match status" value="1"/>
</dbReference>
<evidence type="ECO:0000256" key="1">
    <source>
        <dbReference type="ARBA" id="ARBA00010641"/>
    </source>
</evidence>
<keyword evidence="7" id="KW-1185">Reference proteome</keyword>
<dbReference type="Proteomes" id="UP000320390">
    <property type="component" value="Chromosome"/>
</dbReference>
<dbReference type="InterPro" id="IPR011517">
    <property type="entry name" value="RNA_pol_sigma70_ECF-like"/>
</dbReference>
<dbReference type="Gene3D" id="1.10.10.10">
    <property type="entry name" value="Winged helix-like DNA-binding domain superfamily/Winged helix DNA-binding domain"/>
    <property type="match status" value="1"/>
</dbReference>
<dbReference type="Pfam" id="PF07638">
    <property type="entry name" value="Sigma70_ECF"/>
    <property type="match status" value="1"/>
</dbReference>
<proteinExistence type="inferred from homology"/>
<keyword evidence="3" id="KW-0731">Sigma factor</keyword>
<dbReference type="AlphaFoldDB" id="A0A518EKV0"/>
<dbReference type="InterPro" id="IPR039425">
    <property type="entry name" value="RNA_pol_sigma-70-like"/>
</dbReference>
<evidence type="ECO:0000313" key="7">
    <source>
        <dbReference type="Proteomes" id="UP000320390"/>
    </source>
</evidence>
<keyword evidence="2" id="KW-0805">Transcription regulation</keyword>
<dbReference type="PANTHER" id="PTHR43133">
    <property type="entry name" value="RNA POLYMERASE ECF-TYPE SIGMA FACTO"/>
    <property type="match status" value="1"/>
</dbReference>
<feature type="domain" description="RNA polymerase sigma-70 ECF-like HTH" evidence="5">
    <location>
        <begin position="4"/>
        <end position="180"/>
    </location>
</feature>
<dbReference type="InterPro" id="IPR053812">
    <property type="entry name" value="HTH_Sigma70_ECF-like"/>
</dbReference>
<dbReference type="InterPro" id="IPR036388">
    <property type="entry name" value="WH-like_DNA-bd_sf"/>
</dbReference>
<dbReference type="SUPFAM" id="SSF88946">
    <property type="entry name" value="Sigma2 domain of RNA polymerase sigma factors"/>
    <property type="match status" value="1"/>
</dbReference>
<evidence type="ECO:0000256" key="3">
    <source>
        <dbReference type="ARBA" id="ARBA00023082"/>
    </source>
</evidence>
<dbReference type="GO" id="GO:0016987">
    <property type="term" value="F:sigma factor activity"/>
    <property type="evidence" value="ECO:0007669"/>
    <property type="project" value="UniProtKB-KW"/>
</dbReference>
<dbReference type="NCBIfam" id="TIGR02999">
    <property type="entry name" value="Sig-70_X6"/>
    <property type="match status" value="1"/>
</dbReference>
<evidence type="ECO:0000259" key="5">
    <source>
        <dbReference type="Pfam" id="PF07638"/>
    </source>
</evidence>
<sequence length="184" mass="20950">MPDSELTILIEAARAREDGASDRLLEATYRELQSIARRQFRREGVGHTLQPTALVNEAWMRLGRSHLDFESRAHFFSAATQAMRRILVDHARRNRAQKRGEGVQRQTFTEVGSLDTTLSVLEVDDALSALKEHDEGLAEIVQLRFFAGLTIDEVAELRGQSPATVKRHWTYARAWLFERMGMGE</sequence>
<dbReference type="NCBIfam" id="TIGR02937">
    <property type="entry name" value="sigma70-ECF"/>
    <property type="match status" value="1"/>
</dbReference>
<dbReference type="EMBL" id="CP036434">
    <property type="protein sequence ID" value="QDV04710.1"/>
    <property type="molecule type" value="Genomic_DNA"/>
</dbReference>
<accession>A0A518EKV0</accession>
<comment type="similarity">
    <text evidence="1">Belongs to the sigma-70 factor family. ECF subfamily.</text>
</comment>
<dbReference type="OrthoDB" id="278371at2"/>
<keyword evidence="4" id="KW-0804">Transcription</keyword>
<dbReference type="GO" id="GO:0006352">
    <property type="term" value="P:DNA-templated transcription initiation"/>
    <property type="evidence" value="ECO:0007669"/>
    <property type="project" value="InterPro"/>
</dbReference>
<dbReference type="RefSeq" id="WP_145194159.1">
    <property type="nucleotide sequence ID" value="NZ_CP036434.1"/>
</dbReference>